<proteinExistence type="predicted"/>
<name>A0ABZ0AVE9_9BURK</name>
<evidence type="ECO:0000313" key="2">
    <source>
        <dbReference type="EMBL" id="WNO03628.1"/>
    </source>
</evidence>
<evidence type="ECO:0000256" key="1">
    <source>
        <dbReference type="SAM" id="Phobius"/>
    </source>
</evidence>
<protein>
    <submittedName>
        <fullName evidence="2">Anti-sigma factor</fullName>
    </submittedName>
</protein>
<accession>A0ABZ0AVE9</accession>
<feature type="transmembrane region" description="Helical" evidence="1">
    <location>
        <begin position="87"/>
        <end position="107"/>
    </location>
</feature>
<dbReference type="Proteomes" id="UP001302257">
    <property type="component" value="Chromosome"/>
</dbReference>
<evidence type="ECO:0000313" key="3">
    <source>
        <dbReference type="Proteomes" id="UP001302257"/>
    </source>
</evidence>
<keyword evidence="1" id="KW-0472">Membrane</keyword>
<dbReference type="EMBL" id="CP132507">
    <property type="protein sequence ID" value="WNO03628.1"/>
    <property type="molecule type" value="Genomic_DNA"/>
</dbReference>
<keyword evidence="1" id="KW-1133">Transmembrane helix</keyword>
<keyword evidence="3" id="KW-1185">Reference proteome</keyword>
<dbReference type="RefSeq" id="WP_313866516.1">
    <property type="nucleotide sequence ID" value="NZ_CP132507.1"/>
</dbReference>
<keyword evidence="1" id="KW-0812">Transmembrane</keyword>
<reference evidence="2 3" key="1">
    <citation type="submission" date="2023-08" db="EMBL/GenBank/DDBJ databases">
        <title>Rhodoferax potami sp. nov. and Rhodoferax mekongensis sp. nov., isolated from the Mekong River in Thailand.</title>
        <authorList>
            <person name="Kitikhun S."/>
            <person name="Charoenyingcharoen P."/>
            <person name="Siriarchawattana P."/>
            <person name="Likhitrattanapisal S."/>
            <person name="Nilsakha T."/>
            <person name="Chanpet A."/>
            <person name="Rattanawaree P."/>
            <person name="Ingsriswang S."/>
        </authorList>
    </citation>
    <scope>NUCLEOTIDE SEQUENCE [LARGE SCALE GENOMIC DNA]</scope>
    <source>
        <strain evidence="2 3">TBRC 17307</strain>
    </source>
</reference>
<organism evidence="2 3">
    <name type="scientific">Rhodoferax mekongensis</name>
    <dbReference type="NCBI Taxonomy" id="3068341"/>
    <lineage>
        <taxon>Bacteria</taxon>
        <taxon>Pseudomonadati</taxon>
        <taxon>Pseudomonadota</taxon>
        <taxon>Betaproteobacteria</taxon>
        <taxon>Burkholderiales</taxon>
        <taxon>Comamonadaceae</taxon>
        <taxon>Rhodoferax</taxon>
    </lineage>
</organism>
<sequence>MNHPSSPPPRPDDVHAWVDRRLPEDQRATLEDQLREHPALLADAQEWKRLNQRISELHADVLDEPLPTHLLQAASQLGQRQQQRTQWILWGGMAASVLFAFGMGWFLQPVLSGFNNGTYASQQRSEKAFVMQASVAHAVFSPEVKHPVEVSAAEQQHLVQWLSKRLGRELKVPDLSAQGFQLMGGRLLSGDSGARAQFMFENATGKRVTLYVGGLTSTTDASPTATSFQFSQQGQNLSFYWVDRNFGYALTGDLDRPALMALSETVYAQLPR</sequence>
<gene>
    <name evidence="2" type="ORF">RAN89_11950</name>
</gene>